<dbReference type="Pfam" id="PF13516">
    <property type="entry name" value="LRR_6"/>
    <property type="match status" value="2"/>
</dbReference>
<dbReference type="EMBL" id="JALLBG020000054">
    <property type="protein sequence ID" value="KAL3769580.1"/>
    <property type="molecule type" value="Genomic_DNA"/>
</dbReference>
<sequence>MEDDSSDDDSIDENEVGISSYLLRQLVRLHRDDPFVTSLTIGAGNWAVSAGNIIGKSRYLKRLTILNLWCEDLYSCLAQNRSIESIELILSGECEEYNNLDVFRILRPFFEFNSNLRHIDVTLTDLNMDLNILFNSLVSGLLKCKHLVSFRFLSSPEFAGDALEADNRAVSLFESLSGKSSLLRIAYGDFLLSTGCRAIANLLNNPACKLQRLQLNEGYIDDDGVAILCNSSIMNSTLRELDFFGNTHITASGLRTLSTVLSHPMCSLKTLAVSSNNVDDEGVTYLGDALAVNKTLSHLSIRGNTGITLDGWRGFSNCLRSPFCGLEMLNIGGCDINGTSAGAILSALVGNSNSCLQELHMPSHDRTLADTDWNLLSCLLCDKASIDRTYSSNHKLHTVDMTLRYEENLIPSDIASLLAMNANMNKSEVWRAKILKYYYSGSNLDIRPFTQMSESVLPIAIEWIGRDEAGFQLMYELVKGITHCVQSVKRTTNAGEKRKHDCD</sequence>
<dbReference type="InterPro" id="IPR051261">
    <property type="entry name" value="NLR"/>
</dbReference>
<evidence type="ECO:0000256" key="1">
    <source>
        <dbReference type="ARBA" id="ARBA00022614"/>
    </source>
</evidence>
<reference evidence="3 4" key="1">
    <citation type="submission" date="2024-10" db="EMBL/GenBank/DDBJ databases">
        <title>Updated reference genomes for cyclostephanoid diatoms.</title>
        <authorList>
            <person name="Roberts W.R."/>
            <person name="Alverson A.J."/>
        </authorList>
    </citation>
    <scope>NUCLEOTIDE SEQUENCE [LARGE SCALE GENOMIC DNA]</scope>
    <source>
        <strain evidence="3 4">AJA232-27</strain>
    </source>
</reference>
<proteinExistence type="predicted"/>
<dbReference type="SUPFAM" id="SSF52047">
    <property type="entry name" value="RNI-like"/>
    <property type="match status" value="1"/>
</dbReference>
<evidence type="ECO:0000313" key="3">
    <source>
        <dbReference type="EMBL" id="KAL3769580.1"/>
    </source>
</evidence>
<protein>
    <submittedName>
        <fullName evidence="3">Uncharacterized protein</fullName>
    </submittedName>
</protein>
<gene>
    <name evidence="3" type="ORF">ACHAWU_005532</name>
</gene>
<dbReference type="Proteomes" id="UP001530293">
    <property type="component" value="Unassembled WGS sequence"/>
</dbReference>
<keyword evidence="2" id="KW-0677">Repeat</keyword>
<keyword evidence="4" id="KW-1185">Reference proteome</keyword>
<dbReference type="InterPro" id="IPR032675">
    <property type="entry name" value="LRR_dom_sf"/>
</dbReference>
<dbReference type="PANTHER" id="PTHR24106">
    <property type="entry name" value="NACHT, LRR AND CARD DOMAINS-CONTAINING"/>
    <property type="match status" value="1"/>
</dbReference>
<evidence type="ECO:0000313" key="4">
    <source>
        <dbReference type="Proteomes" id="UP001530293"/>
    </source>
</evidence>
<organism evidence="3 4">
    <name type="scientific">Discostella pseudostelligera</name>
    <dbReference type="NCBI Taxonomy" id="259834"/>
    <lineage>
        <taxon>Eukaryota</taxon>
        <taxon>Sar</taxon>
        <taxon>Stramenopiles</taxon>
        <taxon>Ochrophyta</taxon>
        <taxon>Bacillariophyta</taxon>
        <taxon>Coscinodiscophyceae</taxon>
        <taxon>Thalassiosirophycidae</taxon>
        <taxon>Stephanodiscales</taxon>
        <taxon>Stephanodiscaceae</taxon>
        <taxon>Discostella</taxon>
    </lineage>
</organism>
<evidence type="ECO:0000256" key="2">
    <source>
        <dbReference type="ARBA" id="ARBA00022737"/>
    </source>
</evidence>
<dbReference type="Gene3D" id="3.80.10.10">
    <property type="entry name" value="Ribonuclease Inhibitor"/>
    <property type="match status" value="1"/>
</dbReference>
<keyword evidence="1" id="KW-0433">Leucine-rich repeat</keyword>
<dbReference type="InterPro" id="IPR001611">
    <property type="entry name" value="Leu-rich_rpt"/>
</dbReference>
<dbReference type="AlphaFoldDB" id="A0ABD3N0A4"/>
<dbReference type="SMART" id="SM00368">
    <property type="entry name" value="LRR_RI"/>
    <property type="match status" value="5"/>
</dbReference>
<accession>A0ABD3N0A4</accession>
<comment type="caution">
    <text evidence="3">The sequence shown here is derived from an EMBL/GenBank/DDBJ whole genome shotgun (WGS) entry which is preliminary data.</text>
</comment>
<name>A0ABD3N0A4_9STRA</name>